<evidence type="ECO:0000313" key="2">
    <source>
        <dbReference type="EMBL" id="KIK92414.1"/>
    </source>
</evidence>
<gene>
    <name evidence="2" type="ORF">PAXRUDRAFT_829991</name>
</gene>
<protein>
    <submittedName>
        <fullName evidence="2">Uncharacterized protein</fullName>
    </submittedName>
</protein>
<reference evidence="3" key="2">
    <citation type="submission" date="2015-01" db="EMBL/GenBank/DDBJ databases">
        <title>Evolutionary Origins and Diversification of the Mycorrhizal Mutualists.</title>
        <authorList>
            <consortium name="DOE Joint Genome Institute"/>
            <consortium name="Mycorrhizal Genomics Consortium"/>
            <person name="Kohler A."/>
            <person name="Kuo A."/>
            <person name="Nagy L.G."/>
            <person name="Floudas D."/>
            <person name="Copeland A."/>
            <person name="Barry K.W."/>
            <person name="Cichocki N."/>
            <person name="Veneault-Fourrey C."/>
            <person name="LaButti K."/>
            <person name="Lindquist E.A."/>
            <person name="Lipzen A."/>
            <person name="Lundell T."/>
            <person name="Morin E."/>
            <person name="Murat C."/>
            <person name="Riley R."/>
            <person name="Ohm R."/>
            <person name="Sun H."/>
            <person name="Tunlid A."/>
            <person name="Henrissat B."/>
            <person name="Grigoriev I.V."/>
            <person name="Hibbett D.S."/>
            <person name="Martin F."/>
        </authorList>
    </citation>
    <scope>NUCLEOTIDE SEQUENCE [LARGE SCALE GENOMIC DNA]</scope>
    <source>
        <strain evidence="3">Ve08.2h10</strain>
    </source>
</reference>
<dbReference type="InParanoid" id="A0A0D0DZE5"/>
<evidence type="ECO:0000256" key="1">
    <source>
        <dbReference type="SAM" id="MobiDB-lite"/>
    </source>
</evidence>
<proteinExistence type="predicted"/>
<dbReference type="EMBL" id="KN825283">
    <property type="protein sequence ID" value="KIK92414.1"/>
    <property type="molecule type" value="Genomic_DNA"/>
</dbReference>
<reference evidence="2 3" key="1">
    <citation type="submission" date="2014-04" db="EMBL/GenBank/DDBJ databases">
        <authorList>
            <consortium name="DOE Joint Genome Institute"/>
            <person name="Kuo A."/>
            <person name="Kohler A."/>
            <person name="Jargeat P."/>
            <person name="Nagy L.G."/>
            <person name="Floudas D."/>
            <person name="Copeland A."/>
            <person name="Barry K.W."/>
            <person name="Cichocki N."/>
            <person name="Veneault-Fourrey C."/>
            <person name="LaButti K."/>
            <person name="Lindquist E.A."/>
            <person name="Lipzen A."/>
            <person name="Lundell T."/>
            <person name="Morin E."/>
            <person name="Murat C."/>
            <person name="Sun H."/>
            <person name="Tunlid A."/>
            <person name="Henrissat B."/>
            <person name="Grigoriev I.V."/>
            <person name="Hibbett D.S."/>
            <person name="Martin F."/>
            <person name="Nordberg H.P."/>
            <person name="Cantor M.N."/>
            <person name="Hua S.X."/>
        </authorList>
    </citation>
    <scope>NUCLEOTIDE SEQUENCE [LARGE SCALE GENOMIC DNA]</scope>
    <source>
        <strain evidence="2 3">Ve08.2h10</strain>
    </source>
</reference>
<keyword evidence="3" id="KW-1185">Reference proteome</keyword>
<dbReference type="AlphaFoldDB" id="A0A0D0DZE5"/>
<dbReference type="Proteomes" id="UP000054538">
    <property type="component" value="Unassembled WGS sequence"/>
</dbReference>
<feature type="region of interest" description="Disordered" evidence="1">
    <location>
        <begin position="1"/>
        <end position="42"/>
    </location>
</feature>
<sequence>MDPVPQKRIRRLKMDPVASNITPPSRKQTRRVENGSKASKTDTPTFTHAFFTLPARFLSHSLVFFHPTRSFHPHLLF</sequence>
<feature type="non-terminal residue" evidence="2">
    <location>
        <position position="77"/>
    </location>
</feature>
<name>A0A0D0DZE5_9AGAM</name>
<evidence type="ECO:0000313" key="3">
    <source>
        <dbReference type="Proteomes" id="UP000054538"/>
    </source>
</evidence>
<dbReference type="HOGENOM" id="CLU_2764821_0_0_1"/>
<accession>A0A0D0DZE5</accession>
<organism evidence="2 3">
    <name type="scientific">Paxillus rubicundulus Ve08.2h10</name>
    <dbReference type="NCBI Taxonomy" id="930991"/>
    <lineage>
        <taxon>Eukaryota</taxon>
        <taxon>Fungi</taxon>
        <taxon>Dikarya</taxon>
        <taxon>Basidiomycota</taxon>
        <taxon>Agaricomycotina</taxon>
        <taxon>Agaricomycetes</taxon>
        <taxon>Agaricomycetidae</taxon>
        <taxon>Boletales</taxon>
        <taxon>Paxilineae</taxon>
        <taxon>Paxillaceae</taxon>
        <taxon>Paxillus</taxon>
    </lineage>
</organism>